<dbReference type="Proteomes" id="UP000229966">
    <property type="component" value="Unassembled WGS sequence"/>
</dbReference>
<evidence type="ECO:0000313" key="1">
    <source>
        <dbReference type="EMBL" id="PIV25094.1"/>
    </source>
</evidence>
<reference evidence="2" key="1">
    <citation type="submission" date="2017-09" db="EMBL/GenBank/DDBJ databases">
        <title>Depth-based differentiation of microbial function through sediment-hosted aquifers and enrichment of novel symbionts in the deep terrestrial subsurface.</title>
        <authorList>
            <person name="Probst A.J."/>
            <person name="Ladd B."/>
            <person name="Jarett J.K."/>
            <person name="Geller-Mcgrath D.E."/>
            <person name="Sieber C.M.K."/>
            <person name="Emerson J.B."/>
            <person name="Anantharaman K."/>
            <person name="Thomas B.C."/>
            <person name="Malmstrom R."/>
            <person name="Stieglmeier M."/>
            <person name="Klingl A."/>
            <person name="Woyke T."/>
            <person name="Ryan C.M."/>
            <person name="Banfield J.F."/>
        </authorList>
    </citation>
    <scope>NUCLEOTIDE SEQUENCE [LARGE SCALE GENOMIC DNA]</scope>
</reference>
<gene>
    <name evidence="1" type="ORF">COS38_03455</name>
</gene>
<evidence type="ECO:0000313" key="2">
    <source>
        <dbReference type="Proteomes" id="UP000229966"/>
    </source>
</evidence>
<accession>A0A2M7CHG7</accession>
<proteinExistence type="predicted"/>
<sequence>MFYKIIKFRPNLRRRTNFGENPRDSKWLKHRLQEFKNRYFPDLTISNNLIIKFGRPTKTRLGSIKHGRRRDNPNTIITINGHFQDQQIPDFVIDATIMHELTHYAQGWFSPHPQKYRHPHLGSVVKNELTERGLDDILILSRRWLKKNWRDYIRKYH</sequence>
<protein>
    <recommendedName>
        <fullName evidence="3">SprT-like domain-containing protein</fullName>
    </recommendedName>
</protein>
<evidence type="ECO:0008006" key="3">
    <source>
        <dbReference type="Google" id="ProtNLM"/>
    </source>
</evidence>
<name>A0A2M7CHG7_9BACT</name>
<dbReference type="EMBL" id="PEUM01000099">
    <property type="protein sequence ID" value="PIV25094.1"/>
    <property type="molecule type" value="Genomic_DNA"/>
</dbReference>
<organism evidence="1 2">
    <name type="scientific">Candidatus Berkelbacteria bacterium CG03_land_8_20_14_0_80_40_36</name>
    <dbReference type="NCBI Taxonomy" id="1974509"/>
    <lineage>
        <taxon>Bacteria</taxon>
        <taxon>Candidatus Berkelbacteria</taxon>
    </lineage>
</organism>
<dbReference type="AlphaFoldDB" id="A0A2M7CHG7"/>
<comment type="caution">
    <text evidence="1">The sequence shown here is derived from an EMBL/GenBank/DDBJ whole genome shotgun (WGS) entry which is preliminary data.</text>
</comment>